<feature type="region of interest" description="Disordered" evidence="9">
    <location>
        <begin position="529"/>
        <end position="569"/>
    </location>
</feature>
<dbReference type="EMBL" id="KQ241706">
    <property type="protein sequence ID" value="KNC85366.1"/>
    <property type="molecule type" value="Genomic_DNA"/>
</dbReference>
<dbReference type="InterPro" id="IPR013083">
    <property type="entry name" value="Znf_RING/FYVE/PHD"/>
</dbReference>
<dbReference type="InterPro" id="IPR013320">
    <property type="entry name" value="ConA-like_dom_sf"/>
</dbReference>
<feature type="region of interest" description="Disordered" evidence="9">
    <location>
        <begin position="344"/>
        <end position="372"/>
    </location>
</feature>
<feature type="domain" description="RING-type" evidence="10">
    <location>
        <begin position="1545"/>
        <end position="1583"/>
    </location>
</feature>
<evidence type="ECO:0000256" key="1">
    <source>
        <dbReference type="ARBA" id="ARBA00000900"/>
    </source>
</evidence>
<evidence type="ECO:0000313" key="13">
    <source>
        <dbReference type="Proteomes" id="UP000054560"/>
    </source>
</evidence>
<evidence type="ECO:0000313" key="12">
    <source>
        <dbReference type="EMBL" id="KNC85366.1"/>
    </source>
</evidence>
<dbReference type="SMART" id="SM00184">
    <property type="entry name" value="RING"/>
    <property type="match status" value="1"/>
</dbReference>
<organism evidence="12 13">
    <name type="scientific">Sphaeroforma arctica JP610</name>
    <dbReference type="NCBI Taxonomy" id="667725"/>
    <lineage>
        <taxon>Eukaryota</taxon>
        <taxon>Ichthyosporea</taxon>
        <taxon>Ichthyophonida</taxon>
        <taxon>Sphaeroforma</taxon>
    </lineage>
</organism>
<reference evidence="12 13" key="1">
    <citation type="submission" date="2011-02" db="EMBL/GenBank/DDBJ databases">
        <title>The Genome Sequence of Sphaeroforma arctica JP610.</title>
        <authorList>
            <consortium name="The Broad Institute Genome Sequencing Platform"/>
            <person name="Russ C."/>
            <person name="Cuomo C."/>
            <person name="Young S.K."/>
            <person name="Zeng Q."/>
            <person name="Gargeya S."/>
            <person name="Alvarado L."/>
            <person name="Berlin A."/>
            <person name="Chapman S.B."/>
            <person name="Chen Z."/>
            <person name="Freedman E."/>
            <person name="Gellesch M."/>
            <person name="Goldberg J."/>
            <person name="Griggs A."/>
            <person name="Gujja S."/>
            <person name="Heilman E."/>
            <person name="Heiman D."/>
            <person name="Howarth C."/>
            <person name="Mehta T."/>
            <person name="Neiman D."/>
            <person name="Pearson M."/>
            <person name="Roberts A."/>
            <person name="Saif S."/>
            <person name="Shea T."/>
            <person name="Shenoy N."/>
            <person name="Sisk P."/>
            <person name="Stolte C."/>
            <person name="Sykes S."/>
            <person name="White J."/>
            <person name="Yandava C."/>
            <person name="Burger G."/>
            <person name="Gray M.W."/>
            <person name="Holland P.W.H."/>
            <person name="King N."/>
            <person name="Lang F.B.F."/>
            <person name="Roger A.J."/>
            <person name="Ruiz-Trillo I."/>
            <person name="Haas B."/>
            <person name="Nusbaum C."/>
            <person name="Birren B."/>
        </authorList>
    </citation>
    <scope>NUCLEOTIDE SEQUENCE [LARGE SCALE GENOMIC DNA]</scope>
    <source>
        <strain evidence="12 13">JP610</strain>
    </source>
</reference>
<name>A0A0L0G910_9EUKA</name>
<dbReference type="PROSITE" id="PS50188">
    <property type="entry name" value="B302_SPRY"/>
    <property type="match status" value="1"/>
</dbReference>
<dbReference type="InterPro" id="IPR057987">
    <property type="entry name" value="TPR_RNF123/RKP"/>
</dbReference>
<evidence type="ECO:0000256" key="6">
    <source>
        <dbReference type="ARBA" id="ARBA00022786"/>
    </source>
</evidence>
<dbReference type="GO" id="GO:0016567">
    <property type="term" value="P:protein ubiquitination"/>
    <property type="evidence" value="ECO:0007669"/>
    <property type="project" value="UniProtKB-ARBA"/>
</dbReference>
<keyword evidence="3" id="KW-0808">Transferase</keyword>
<dbReference type="SUPFAM" id="SSF57850">
    <property type="entry name" value="RING/U-box"/>
    <property type="match status" value="1"/>
</dbReference>
<feature type="region of interest" description="Disordered" evidence="9">
    <location>
        <begin position="1015"/>
        <end position="1041"/>
    </location>
</feature>
<dbReference type="Pfam" id="PF00622">
    <property type="entry name" value="SPRY"/>
    <property type="match status" value="1"/>
</dbReference>
<sequence>MYEVTLVTSGIQQIGWATIDCIFSNEHGVGDEVDSFSYDGCRLKKWNVKPEPYGEAWVQGDTLGMMLDCDNGQISYCRNGKSLGVAFSNIRCGERGLAFFPALSMSHLEKCDMNFGHKPFRYPMAGYRPLQVQTASVAAVKRNSAGSRAFMSGNGNGPGGRMGVNEADFVDLVDHSRWGEPWTGTDLGSYSEAGERELGTSQGDVAFVRYLMGCYNRLLLGDGPKGSPPTHSTIRSTIQEPFHRDVFILLCQIMNLLIPLLVSPVVVESVLIPFLLENTQDQSTIAESEGAKSRIQEFTEYFLVFADEGEQRAVVECVFKCLSNKTRSGSDLFQNYLNKKSCGHGGGDEDSDQASSNASSTQNVANRAPSVVTDEDMLTETDQSPSAQYTAIGALALAWRLLSNRTILSILQRSRAFQDILGGLLSSWQPSTADLQQIYTSDVCTSQTCKLRRDADNEINLHFTGQHGTSLCANQCEGQCARERAQQKWKQDAETYHNIHHAHMVRLCKLFLMDDAPLADSFQRNFKSWSRQGPNSAATTPNGPHVSSPMPYLSRDRPPPHPMTTISPLMAPLGMSTVVPLQRRSLEGTPSAATPVSSLSRTGYMSPFPGSPLDGPLRTAAGTDPAAYLAEPAVLGEDPENALLSSAVSSASGAYQRIRDAIRRRSIGFTPTDDDPVQTSPPMDPASSELIPSLSGETFSPQPTSTLAAAFALTPTPHDATATATIARSVSPVLPPGRALANTSAPALPRIRSASAAANVRRGSSASASSSGGTRTALTPSVVDSDRTPISPQSVMVAWLKEHVRLLMKRRRHTETVVAAGLSDSSLDENLFFALLTIYKDSTYTAEGEASSNGIKTDTETAGMALDLLATFSSDIPEFQNLDRIGGSFEHVRKTEYGEVETEEDADELNDQSELMDLDGSDDDEEDDAMMDEQPDPLRSTRSGSGLSIQRSHKPAHARSDADGETNLKVDWKVLILHIIVVLFQHAVSGRYQQIDCNTKYINVTLAKLHKLRQSLSRNPSESNSNNNSNSNGNNTKITNNDNNNRTPSACCCCACSDHTSIDESPPKTYWAAADTLLLKDISKHLRMRSWQHDLLLHPARRAGAIYFYTHLLTLLGKLSASRFFTYIPEIYAECSISSYRALASSIGHTLIQDQRVADCTRILLRYSLNFRNSPVTSPSLREMMLKCIGFSLSRSGYRELCERDEVMRELLVKRMLESFKTRLWILITPIFIRFYFGETMSDLDEWIDSEQSCESAVYQTCFAETCANTPALAVEFANHTFNHCNWAVSELCVSLQSAMKRLQTGQYYELQDCRSLQEQTQRSMVFSELTLSLFRLLEMTSRDATSVFTTIGGVATIQLVELVAQLISRAIRFEGLEDPDIKAVIVNQFPALLKLNQETIFTVVVRCLLNMHTSAATGGGKDPKSISIIDAIVTYDTAFAKTLAGLLQVRLDTGSAYGQVDENEPSNEDAMDVGVVASNGSHKDGGYSTPGGIQVDPLLDSSEHGAHATVDADKLRSFISDLNDARVQLEAKGLAEDEDDEDTCSICYTYPLSATFLPCRHQSCHQCITRHLLNSKECFFCKELITSIEHLT</sequence>
<dbReference type="PANTHER" id="PTHR13363">
    <property type="entry name" value="RING FINGER AND SRY DOMAIN-CONTAINING"/>
    <property type="match status" value="1"/>
</dbReference>
<dbReference type="GO" id="GO:0061630">
    <property type="term" value="F:ubiquitin protein ligase activity"/>
    <property type="evidence" value="ECO:0007669"/>
    <property type="project" value="UniProtKB-EC"/>
</dbReference>
<dbReference type="InterPro" id="IPR045129">
    <property type="entry name" value="RNF123/RKP/RSPRY1"/>
</dbReference>
<feature type="compositionally biased region" description="Low complexity" evidence="9">
    <location>
        <begin position="755"/>
        <end position="773"/>
    </location>
</feature>
<evidence type="ECO:0000256" key="5">
    <source>
        <dbReference type="ARBA" id="ARBA00022771"/>
    </source>
</evidence>
<feature type="compositionally biased region" description="Polar residues" evidence="9">
    <location>
        <begin position="353"/>
        <end position="365"/>
    </location>
</feature>
<dbReference type="SUPFAM" id="SSF49899">
    <property type="entry name" value="Concanavalin A-like lectins/glucanases"/>
    <property type="match status" value="1"/>
</dbReference>
<dbReference type="SMART" id="SM00449">
    <property type="entry name" value="SPRY"/>
    <property type="match status" value="1"/>
</dbReference>
<dbReference type="GO" id="GO:0005737">
    <property type="term" value="C:cytoplasm"/>
    <property type="evidence" value="ECO:0007669"/>
    <property type="project" value="TreeGrafter"/>
</dbReference>
<evidence type="ECO:0000256" key="7">
    <source>
        <dbReference type="ARBA" id="ARBA00022833"/>
    </source>
</evidence>
<dbReference type="OrthoDB" id="258495at2759"/>
<dbReference type="InterPro" id="IPR001841">
    <property type="entry name" value="Znf_RING"/>
</dbReference>
<proteinExistence type="predicted"/>
<dbReference type="GO" id="GO:0008270">
    <property type="term" value="F:zinc ion binding"/>
    <property type="evidence" value="ECO:0007669"/>
    <property type="project" value="UniProtKB-KW"/>
</dbReference>
<dbReference type="InterPro" id="IPR003877">
    <property type="entry name" value="SPRY_dom"/>
</dbReference>
<feature type="region of interest" description="Disordered" evidence="9">
    <location>
        <begin position="665"/>
        <end position="702"/>
    </location>
</feature>
<dbReference type="Pfam" id="PF25576">
    <property type="entry name" value="TPR_RNF123"/>
    <property type="match status" value="1"/>
</dbReference>
<dbReference type="InterPro" id="IPR001870">
    <property type="entry name" value="B30.2/SPRY"/>
</dbReference>
<protein>
    <recommendedName>
        <fullName evidence="2">RING-type E3 ubiquitin transferase</fullName>
        <ecNumber evidence="2">2.3.2.27</ecNumber>
    </recommendedName>
</protein>
<dbReference type="STRING" id="667725.A0A0L0G910"/>
<feature type="region of interest" description="Disordered" evidence="9">
    <location>
        <begin position="755"/>
        <end position="787"/>
    </location>
</feature>
<keyword evidence="4" id="KW-0479">Metal-binding</keyword>
<feature type="compositionally biased region" description="Acidic residues" evidence="9">
    <location>
        <begin position="898"/>
        <end position="935"/>
    </location>
</feature>
<dbReference type="PANTHER" id="PTHR13363:SF5">
    <property type="entry name" value="E3 UBIQUITIN-PROTEIN LIGASE RNF123"/>
    <property type="match status" value="1"/>
</dbReference>
<dbReference type="GeneID" id="25902960"/>
<keyword evidence="6" id="KW-0833">Ubl conjugation pathway</keyword>
<dbReference type="Gene3D" id="3.30.40.10">
    <property type="entry name" value="Zinc/RING finger domain, C3HC4 (zinc finger)"/>
    <property type="match status" value="1"/>
</dbReference>
<dbReference type="Gene3D" id="2.60.120.920">
    <property type="match status" value="1"/>
</dbReference>
<feature type="compositionally biased region" description="Polar residues" evidence="9">
    <location>
        <begin position="529"/>
        <end position="542"/>
    </location>
</feature>
<evidence type="ECO:0000256" key="3">
    <source>
        <dbReference type="ARBA" id="ARBA00022679"/>
    </source>
</evidence>
<evidence type="ECO:0000259" key="11">
    <source>
        <dbReference type="PROSITE" id="PS50188"/>
    </source>
</evidence>
<dbReference type="eggNOG" id="KOG4692">
    <property type="taxonomic scope" value="Eukaryota"/>
</dbReference>
<keyword evidence="7" id="KW-0862">Zinc</keyword>
<dbReference type="EC" id="2.3.2.27" evidence="2"/>
<gene>
    <name evidence="12" type="ORF">SARC_02456</name>
</gene>
<feature type="domain" description="B30.2/SPRY" evidence="11">
    <location>
        <begin position="1"/>
        <end position="120"/>
    </location>
</feature>
<dbReference type="RefSeq" id="XP_014159266.1">
    <property type="nucleotide sequence ID" value="XM_014303791.1"/>
</dbReference>
<keyword evidence="13" id="KW-1185">Reference proteome</keyword>
<evidence type="ECO:0000256" key="9">
    <source>
        <dbReference type="SAM" id="MobiDB-lite"/>
    </source>
</evidence>
<feature type="compositionally biased region" description="Polar residues" evidence="9">
    <location>
        <begin position="940"/>
        <end position="950"/>
    </location>
</feature>
<evidence type="ECO:0000256" key="2">
    <source>
        <dbReference type="ARBA" id="ARBA00012483"/>
    </source>
</evidence>
<feature type="region of interest" description="Disordered" evidence="9">
    <location>
        <begin position="896"/>
        <end position="962"/>
    </location>
</feature>
<evidence type="ECO:0000256" key="8">
    <source>
        <dbReference type="PROSITE-ProRule" id="PRU00175"/>
    </source>
</evidence>
<accession>A0A0L0G910</accession>
<dbReference type="InterPro" id="IPR043136">
    <property type="entry name" value="B30.2/SPRY_sf"/>
</dbReference>
<keyword evidence="5 8" id="KW-0863">Zinc-finger</keyword>
<comment type="catalytic activity">
    <reaction evidence="1">
        <text>S-ubiquitinyl-[E2 ubiquitin-conjugating enzyme]-L-cysteine + [acceptor protein]-L-lysine = [E2 ubiquitin-conjugating enzyme]-L-cysteine + N(6)-ubiquitinyl-[acceptor protein]-L-lysine.</text>
        <dbReference type="EC" id="2.3.2.27"/>
    </reaction>
</comment>
<evidence type="ECO:0000259" key="10">
    <source>
        <dbReference type="PROSITE" id="PS50089"/>
    </source>
</evidence>
<dbReference type="CDD" id="cd16541">
    <property type="entry name" value="RING-HC_RNF123"/>
    <property type="match status" value="1"/>
</dbReference>
<evidence type="ECO:0000256" key="4">
    <source>
        <dbReference type="ARBA" id="ARBA00022723"/>
    </source>
</evidence>
<dbReference type="PROSITE" id="PS50089">
    <property type="entry name" value="ZF_RING_2"/>
    <property type="match status" value="1"/>
</dbReference>
<dbReference type="eggNOG" id="KOG2242">
    <property type="taxonomic scope" value="Eukaryota"/>
</dbReference>
<dbReference type="Pfam" id="PF13920">
    <property type="entry name" value="zf-C3HC4_3"/>
    <property type="match status" value="1"/>
</dbReference>
<dbReference type="Proteomes" id="UP000054560">
    <property type="component" value="Unassembled WGS sequence"/>
</dbReference>
<dbReference type="GO" id="GO:0051603">
    <property type="term" value="P:proteolysis involved in protein catabolic process"/>
    <property type="evidence" value="ECO:0007669"/>
    <property type="project" value="TreeGrafter"/>
</dbReference>
<dbReference type="FunFam" id="3.30.40.10:FF:000133">
    <property type="entry name" value="E3 ubiquitin-protein ligase RNF123"/>
    <property type="match status" value="1"/>
</dbReference>